<dbReference type="PANTHER" id="PTHR16469:SF27">
    <property type="entry name" value="UBIQUITIN-ASSOCIATED AND SH3 DOMAIN-CONTAINING BA-RELATED"/>
    <property type="match status" value="1"/>
</dbReference>
<gene>
    <name evidence="1" type="ORF">CDL15_Pgr027159</name>
</gene>
<dbReference type="InterPro" id="IPR029033">
    <property type="entry name" value="His_PPase_superfam"/>
</dbReference>
<protein>
    <submittedName>
        <fullName evidence="1">Uncharacterized protein</fullName>
    </submittedName>
</protein>
<organism evidence="1 2">
    <name type="scientific">Punica granatum</name>
    <name type="common">Pomegranate</name>
    <dbReference type="NCBI Taxonomy" id="22663"/>
    <lineage>
        <taxon>Eukaryota</taxon>
        <taxon>Viridiplantae</taxon>
        <taxon>Streptophyta</taxon>
        <taxon>Embryophyta</taxon>
        <taxon>Tracheophyta</taxon>
        <taxon>Spermatophyta</taxon>
        <taxon>Magnoliopsida</taxon>
        <taxon>eudicotyledons</taxon>
        <taxon>Gunneridae</taxon>
        <taxon>Pentapetalae</taxon>
        <taxon>rosids</taxon>
        <taxon>malvids</taxon>
        <taxon>Myrtales</taxon>
        <taxon>Lythraceae</taxon>
        <taxon>Punica</taxon>
    </lineage>
</organism>
<dbReference type="Proteomes" id="UP000197138">
    <property type="component" value="Unassembled WGS sequence"/>
</dbReference>
<dbReference type="AlphaFoldDB" id="A0A218XBS5"/>
<reference evidence="2" key="1">
    <citation type="journal article" date="2017" name="Plant J.">
        <title>The pomegranate (Punica granatum L.) genome and the genomics of punicalagin biosynthesis.</title>
        <authorList>
            <person name="Qin G."/>
            <person name="Xu C."/>
            <person name="Ming R."/>
            <person name="Tang H."/>
            <person name="Guyot R."/>
            <person name="Kramer E.M."/>
            <person name="Hu Y."/>
            <person name="Yi X."/>
            <person name="Qi Y."/>
            <person name="Xu X."/>
            <person name="Gao Z."/>
            <person name="Pan H."/>
            <person name="Jian J."/>
            <person name="Tian Y."/>
            <person name="Yue Z."/>
            <person name="Xu Y."/>
        </authorList>
    </citation>
    <scope>NUCLEOTIDE SEQUENCE [LARGE SCALE GENOMIC DNA]</scope>
    <source>
        <strain evidence="2">cv. Dabenzi</strain>
    </source>
</reference>
<dbReference type="EMBL" id="MTKT01002122">
    <property type="protein sequence ID" value="OWM81961.1"/>
    <property type="molecule type" value="Genomic_DNA"/>
</dbReference>
<evidence type="ECO:0000313" key="2">
    <source>
        <dbReference type="Proteomes" id="UP000197138"/>
    </source>
</evidence>
<dbReference type="Gene3D" id="3.40.50.1240">
    <property type="entry name" value="Phosphoglycerate mutase-like"/>
    <property type="match status" value="1"/>
</dbReference>
<proteinExistence type="predicted"/>
<comment type="caution">
    <text evidence="1">The sequence shown here is derived from an EMBL/GenBank/DDBJ whole genome shotgun (WGS) entry which is preliminary data.</text>
</comment>
<name>A0A218XBS5_PUNGR</name>
<sequence>MKPLHQQYVVVMRHDDRIDNFESLWVSTAARPWDPPLIQEGQVRAFCTCRKIRTQVGFPIHCTFLN</sequence>
<accession>A0A218XBS5</accession>
<evidence type="ECO:0000313" key="1">
    <source>
        <dbReference type="EMBL" id="OWM81961.1"/>
    </source>
</evidence>
<dbReference type="InterPro" id="IPR051710">
    <property type="entry name" value="Phosphatase_SH3-domain"/>
</dbReference>
<dbReference type="PANTHER" id="PTHR16469">
    <property type="entry name" value="UBIQUITIN-ASSOCIATED AND SH3 DOMAIN-CONTAINING BA-RELATED"/>
    <property type="match status" value="1"/>
</dbReference>